<gene>
    <name evidence="2" type="ORF">BZ3500_MVSOF-1268-A1-R1_C121G00658</name>
</gene>
<proteinExistence type="predicted"/>
<dbReference type="AlphaFoldDB" id="A0A2X0LEJ3"/>
<organism evidence="2 3">
    <name type="scientific">Microbotryum saponariae</name>
    <dbReference type="NCBI Taxonomy" id="289078"/>
    <lineage>
        <taxon>Eukaryota</taxon>
        <taxon>Fungi</taxon>
        <taxon>Dikarya</taxon>
        <taxon>Basidiomycota</taxon>
        <taxon>Pucciniomycotina</taxon>
        <taxon>Microbotryomycetes</taxon>
        <taxon>Microbotryales</taxon>
        <taxon>Microbotryaceae</taxon>
        <taxon>Microbotryum</taxon>
    </lineage>
</organism>
<evidence type="ECO:0000313" key="3">
    <source>
        <dbReference type="Proteomes" id="UP000249723"/>
    </source>
</evidence>
<dbReference type="EMBL" id="FMWP01000153">
    <property type="protein sequence ID" value="SDA04189.1"/>
    <property type="molecule type" value="Genomic_DNA"/>
</dbReference>
<keyword evidence="3" id="KW-1185">Reference proteome</keyword>
<protein>
    <submittedName>
        <fullName evidence="2">BZ3500_MvSof-1268-A1-R1_C121g00658 protein</fullName>
    </submittedName>
</protein>
<feature type="region of interest" description="Disordered" evidence="1">
    <location>
        <begin position="78"/>
        <end position="116"/>
    </location>
</feature>
<evidence type="ECO:0000256" key="1">
    <source>
        <dbReference type="SAM" id="MobiDB-lite"/>
    </source>
</evidence>
<dbReference type="Proteomes" id="UP000249723">
    <property type="component" value="Unassembled WGS sequence"/>
</dbReference>
<name>A0A2X0LEJ3_9BASI</name>
<accession>A0A2X0LEJ3</accession>
<dbReference type="STRING" id="289078.A0A2X0LEJ3"/>
<dbReference type="InterPro" id="IPR043502">
    <property type="entry name" value="DNA/RNA_pol_sf"/>
</dbReference>
<reference evidence="3" key="1">
    <citation type="submission" date="2016-10" db="EMBL/GenBank/DDBJ databases">
        <authorList>
            <person name="Jeantristanb JTB J.-T."/>
            <person name="Ricardo R."/>
        </authorList>
    </citation>
    <scope>NUCLEOTIDE SEQUENCE [LARGE SCALE GENOMIC DNA]</scope>
</reference>
<evidence type="ECO:0000313" key="2">
    <source>
        <dbReference type="EMBL" id="SDA04189.1"/>
    </source>
</evidence>
<feature type="compositionally biased region" description="Basic and acidic residues" evidence="1">
    <location>
        <begin position="85"/>
        <end position="99"/>
    </location>
</feature>
<dbReference type="SUPFAM" id="SSF56672">
    <property type="entry name" value="DNA/RNA polymerases"/>
    <property type="match status" value="1"/>
</dbReference>
<sequence>MFQPCLSFAKIFRRCSRPFRYSSRALKTHRDFADDTATLSVLLRIQQIRWFSKSLDSLGAIISDDGIEVDPAKWERIRQWPTPHNKTDFSFPRHRELDARSPAPPLDHLWSPSPHY</sequence>